<name>A0A379F0M8_PROMI</name>
<protein>
    <submittedName>
        <fullName evidence="1">Lipopolysaccharide core biosynthesis glycosyl transferase</fullName>
    </submittedName>
</protein>
<keyword evidence="1" id="KW-0808">Transferase</keyword>
<accession>A0A379F0M8</accession>
<dbReference type="GO" id="GO:0016740">
    <property type="term" value="F:transferase activity"/>
    <property type="evidence" value="ECO:0007669"/>
    <property type="project" value="UniProtKB-KW"/>
</dbReference>
<dbReference type="AlphaFoldDB" id="A0A379F0M8"/>
<dbReference type="Proteomes" id="UP000254191">
    <property type="component" value="Unassembled WGS sequence"/>
</dbReference>
<reference evidence="1 2" key="1">
    <citation type="submission" date="2018-06" db="EMBL/GenBank/DDBJ databases">
        <authorList>
            <consortium name="Pathogen Informatics"/>
            <person name="Doyle S."/>
        </authorList>
    </citation>
    <scope>NUCLEOTIDE SEQUENCE [LARGE SCALE GENOMIC DNA]</scope>
    <source>
        <strain evidence="1 2">NCTC11938</strain>
    </source>
</reference>
<dbReference type="EMBL" id="UGTS01000001">
    <property type="protein sequence ID" value="SUC11914.1"/>
    <property type="molecule type" value="Genomic_DNA"/>
</dbReference>
<gene>
    <name evidence="1" type="primary">wabH_4</name>
    <name evidence="1" type="ORF">NCTC11938_00120</name>
</gene>
<sequence length="90" mass="10292">MAYFIDKTELKRRANSMDKTLQALFARKGIPALIVSNLHKTDRIVALSKQLADKNIWYCIHGIFSQSYLGNKKGFSRWLKTEENSKSLSG</sequence>
<evidence type="ECO:0000313" key="2">
    <source>
        <dbReference type="Proteomes" id="UP000254191"/>
    </source>
</evidence>
<proteinExistence type="predicted"/>
<evidence type="ECO:0000313" key="1">
    <source>
        <dbReference type="EMBL" id="SUC11914.1"/>
    </source>
</evidence>
<organism evidence="1 2">
    <name type="scientific">Proteus mirabilis</name>
    <dbReference type="NCBI Taxonomy" id="584"/>
    <lineage>
        <taxon>Bacteria</taxon>
        <taxon>Pseudomonadati</taxon>
        <taxon>Pseudomonadota</taxon>
        <taxon>Gammaproteobacteria</taxon>
        <taxon>Enterobacterales</taxon>
        <taxon>Morganellaceae</taxon>
        <taxon>Proteus</taxon>
    </lineage>
</organism>